<keyword evidence="2" id="KW-1185">Reference proteome</keyword>
<gene>
    <name evidence="1" type="ORF">HAX54_003292</name>
</gene>
<reference evidence="1 2" key="1">
    <citation type="journal article" date="2021" name="BMC Genomics">
        <title>Datura genome reveals duplications of psychoactive alkaloid biosynthetic genes and high mutation rate following tissue culture.</title>
        <authorList>
            <person name="Rajewski A."/>
            <person name="Carter-House D."/>
            <person name="Stajich J."/>
            <person name="Litt A."/>
        </authorList>
    </citation>
    <scope>NUCLEOTIDE SEQUENCE [LARGE SCALE GENOMIC DNA]</scope>
    <source>
        <strain evidence="1">AR-01</strain>
    </source>
</reference>
<accession>A0ABS8WVT5</accession>
<organism evidence="1 2">
    <name type="scientific">Datura stramonium</name>
    <name type="common">Jimsonweed</name>
    <name type="synonym">Common thornapple</name>
    <dbReference type="NCBI Taxonomy" id="4076"/>
    <lineage>
        <taxon>Eukaryota</taxon>
        <taxon>Viridiplantae</taxon>
        <taxon>Streptophyta</taxon>
        <taxon>Embryophyta</taxon>
        <taxon>Tracheophyta</taxon>
        <taxon>Spermatophyta</taxon>
        <taxon>Magnoliopsida</taxon>
        <taxon>eudicotyledons</taxon>
        <taxon>Gunneridae</taxon>
        <taxon>Pentapetalae</taxon>
        <taxon>asterids</taxon>
        <taxon>lamiids</taxon>
        <taxon>Solanales</taxon>
        <taxon>Solanaceae</taxon>
        <taxon>Solanoideae</taxon>
        <taxon>Datureae</taxon>
        <taxon>Datura</taxon>
    </lineage>
</organism>
<proteinExistence type="predicted"/>
<comment type="caution">
    <text evidence="1">The sequence shown here is derived from an EMBL/GenBank/DDBJ whole genome shotgun (WGS) entry which is preliminary data.</text>
</comment>
<name>A0ABS8WVT5_DATST</name>
<feature type="non-terminal residue" evidence="1">
    <location>
        <position position="60"/>
    </location>
</feature>
<protein>
    <submittedName>
        <fullName evidence="1">Uncharacterized protein</fullName>
    </submittedName>
</protein>
<sequence length="60" mass="6546">MACLPSEQPSGVAEQYPKDYNAHFPVLNNNQTNQIPITTSPTSPKSANNYAHKVCDVVSQ</sequence>
<evidence type="ECO:0000313" key="1">
    <source>
        <dbReference type="EMBL" id="MCE3215724.1"/>
    </source>
</evidence>
<evidence type="ECO:0000313" key="2">
    <source>
        <dbReference type="Proteomes" id="UP000823775"/>
    </source>
</evidence>
<dbReference type="Proteomes" id="UP000823775">
    <property type="component" value="Unassembled WGS sequence"/>
</dbReference>
<dbReference type="EMBL" id="JACEIK010011506">
    <property type="protein sequence ID" value="MCE3215724.1"/>
    <property type="molecule type" value="Genomic_DNA"/>
</dbReference>